<comment type="caution">
    <text evidence="2">The sequence shown here is derived from an EMBL/GenBank/DDBJ whole genome shotgun (WGS) entry which is preliminary data.</text>
</comment>
<dbReference type="Proteomes" id="UP000598174">
    <property type="component" value="Unassembled WGS sequence"/>
</dbReference>
<feature type="transmembrane region" description="Helical" evidence="1">
    <location>
        <begin position="108"/>
        <end position="137"/>
    </location>
</feature>
<keyword evidence="3" id="KW-1185">Reference proteome</keyword>
<keyword evidence="1" id="KW-0472">Membrane</keyword>
<gene>
    <name evidence="2" type="ORF">Afe05nite_33100</name>
</gene>
<evidence type="ECO:0000313" key="2">
    <source>
        <dbReference type="EMBL" id="GIE11470.1"/>
    </source>
</evidence>
<proteinExistence type="predicted"/>
<feature type="transmembrane region" description="Helical" evidence="1">
    <location>
        <begin position="143"/>
        <end position="165"/>
    </location>
</feature>
<feature type="transmembrane region" description="Helical" evidence="1">
    <location>
        <begin position="48"/>
        <end position="69"/>
    </location>
</feature>
<name>A0A919IZ34_9ACTN</name>
<dbReference type="AlphaFoldDB" id="A0A919IZ34"/>
<sequence length="178" mass="18393">MPERKVETYTFLSGKLIPQGEVMSIPPIDAELALAEVRSRRAQVVDANLVPGWFWPAVGGLMLMFVAAVESGRPAVVAAGSVGYALGLAGLILAVLRRARVQVRSQLIGARGGLAIAAFTLVLVAVGVGLGLALAAAGVPWPATIGCVPVAAGLAFGGPVLMSYLRRVMLSRPLAGRR</sequence>
<reference evidence="2" key="1">
    <citation type="submission" date="2021-01" db="EMBL/GenBank/DDBJ databases">
        <title>Whole genome shotgun sequence of Actinoplanes ferrugineus NBRC 15555.</title>
        <authorList>
            <person name="Komaki H."/>
            <person name="Tamura T."/>
        </authorList>
    </citation>
    <scope>NUCLEOTIDE SEQUENCE</scope>
    <source>
        <strain evidence="2">NBRC 15555</strain>
    </source>
</reference>
<feature type="transmembrane region" description="Helical" evidence="1">
    <location>
        <begin position="75"/>
        <end position="96"/>
    </location>
</feature>
<accession>A0A919IZ34</accession>
<evidence type="ECO:0000313" key="3">
    <source>
        <dbReference type="Proteomes" id="UP000598174"/>
    </source>
</evidence>
<dbReference type="EMBL" id="BOMM01000029">
    <property type="protein sequence ID" value="GIE11470.1"/>
    <property type="molecule type" value="Genomic_DNA"/>
</dbReference>
<keyword evidence="1" id="KW-1133">Transmembrane helix</keyword>
<protein>
    <submittedName>
        <fullName evidence="2">Uncharacterized protein</fullName>
    </submittedName>
</protein>
<keyword evidence="1" id="KW-0812">Transmembrane</keyword>
<organism evidence="2 3">
    <name type="scientific">Paractinoplanes ferrugineus</name>
    <dbReference type="NCBI Taxonomy" id="113564"/>
    <lineage>
        <taxon>Bacteria</taxon>
        <taxon>Bacillati</taxon>
        <taxon>Actinomycetota</taxon>
        <taxon>Actinomycetes</taxon>
        <taxon>Micromonosporales</taxon>
        <taxon>Micromonosporaceae</taxon>
        <taxon>Paractinoplanes</taxon>
    </lineage>
</organism>
<evidence type="ECO:0000256" key="1">
    <source>
        <dbReference type="SAM" id="Phobius"/>
    </source>
</evidence>